<accession>A0ABY4D3M3</accession>
<feature type="chain" id="PRO_5045739351" evidence="1">
    <location>
        <begin position="23"/>
        <end position="629"/>
    </location>
</feature>
<evidence type="ECO:0000313" key="3">
    <source>
        <dbReference type="Proteomes" id="UP000831113"/>
    </source>
</evidence>
<gene>
    <name evidence="2" type="ORF">MTX78_07965</name>
</gene>
<sequence>MPKSILLFCLLFILAPSSILQAQNGRDVWYFGTRASLKFTPGEPDPAPIAFSSMNTFEACASIADDDGNLLFYSDAESIWQKNHNLMPNGFPLGGNSSASQGALIVRGVGSTRDYYLFTLDSKENNLRNGFRYSLIDMRLENGLGAVTKRGVPIPLPEAVLPTEHLTAIPQDNGRDYWIIVHGFNNNKFYAFALTADGLSSTPVVSSVGPTFSAATTAQTGVLRGSPDGRRLAVTMLLGGVQLFDFNPSTGEVSNGLALITPSDGGTLKQSRCVGVEFSPDGSLLYTHEGASVLQFDVFSNSAETIRASRRELGILDENYVGDFLRGPNGKIYIAVFNAPGLRILENCNSIRNAYLVPGTNSLYLFARSQYGLPDYIANPILEPSVVQDEFQITGEPSCAGSPSLFSSYVRGTKRVLRNVTWTFSPDATVYTGSQIAPVFLQPGTRELQATAEFTDGSRMVQTRQVTIPPSATVRLRTETQTGTLLCGESGILLTAAASTEGTFSWADGATTQPTRRVSEPGTYRVTFKSAGGCTVTDSVVVSQPLTACDLPNIITPNGDNENQRFVMKAFQPSNWSVAIFNRWGKQVYYQVSYQNDWQADGQPAGIYYYMLRHKNTHEELKGWVEVVR</sequence>
<dbReference type="Proteomes" id="UP000831113">
    <property type="component" value="Chromosome"/>
</dbReference>
<name>A0ABY4D3M3_9BACT</name>
<protein>
    <submittedName>
        <fullName evidence="2">Gliding motility-associated C-terminal domain-containing protein</fullName>
    </submittedName>
</protein>
<reference evidence="2 3" key="1">
    <citation type="submission" date="2022-03" db="EMBL/GenBank/DDBJ databases">
        <title>Hymenobactersp. isolated from the air.</title>
        <authorList>
            <person name="Won M."/>
            <person name="Kwon S.-W."/>
        </authorList>
    </citation>
    <scope>NUCLEOTIDE SEQUENCE [LARGE SCALE GENOMIC DNA]</scope>
    <source>
        <strain evidence="2 3">KACC 21982</strain>
    </source>
</reference>
<evidence type="ECO:0000256" key="1">
    <source>
        <dbReference type="SAM" id="SignalP"/>
    </source>
</evidence>
<keyword evidence="1" id="KW-0732">Signal</keyword>
<organism evidence="2 3">
    <name type="scientific">Hymenobacter tibetensis</name>
    <dbReference type="NCBI Taxonomy" id="497967"/>
    <lineage>
        <taxon>Bacteria</taxon>
        <taxon>Pseudomonadati</taxon>
        <taxon>Bacteroidota</taxon>
        <taxon>Cytophagia</taxon>
        <taxon>Cytophagales</taxon>
        <taxon>Hymenobacteraceae</taxon>
        <taxon>Hymenobacter</taxon>
    </lineage>
</organism>
<dbReference type="Pfam" id="PF13585">
    <property type="entry name" value="CHU_C"/>
    <property type="match status" value="1"/>
</dbReference>
<dbReference type="SUPFAM" id="SSF82171">
    <property type="entry name" value="DPP6 N-terminal domain-like"/>
    <property type="match status" value="1"/>
</dbReference>
<proteinExistence type="predicted"/>
<dbReference type="EMBL" id="CP094669">
    <property type="protein sequence ID" value="UOG76524.1"/>
    <property type="molecule type" value="Genomic_DNA"/>
</dbReference>
<evidence type="ECO:0000313" key="2">
    <source>
        <dbReference type="EMBL" id="UOG76524.1"/>
    </source>
</evidence>
<keyword evidence="3" id="KW-1185">Reference proteome</keyword>
<feature type="signal peptide" evidence="1">
    <location>
        <begin position="1"/>
        <end position="22"/>
    </location>
</feature>
<dbReference type="RefSeq" id="WP_243801505.1">
    <property type="nucleotide sequence ID" value="NZ_CP094669.1"/>
</dbReference>